<proteinExistence type="predicted"/>
<comment type="caution">
    <text evidence="2">The sequence shown here is derived from an EMBL/GenBank/DDBJ whole genome shotgun (WGS) entry which is preliminary data.</text>
</comment>
<sequence>MSVQRSNEASDRLTHQVASTPSTQRQPGGTGDSEMREVVWKVFKSFKGACLVDFLTQECGKTHGACNPNAAPAAFMEDPSHYIEEDERRKEAVEKLPEKLHHLKGCIFRDVPFLRAVGITTGGGLGSSSFLPRNAYSNHQLHSFTCMWLSSPRRN</sequence>
<gene>
    <name evidence="2" type="ORF">TCIL3000_0_28860</name>
</gene>
<accession>F9W464</accession>
<keyword evidence="3" id="KW-1185">Reference proteome</keyword>
<organism evidence="2 3">
    <name type="scientific">Trypanosoma congolense (strain IL3000)</name>
    <dbReference type="NCBI Taxonomy" id="1068625"/>
    <lineage>
        <taxon>Eukaryota</taxon>
        <taxon>Discoba</taxon>
        <taxon>Euglenozoa</taxon>
        <taxon>Kinetoplastea</taxon>
        <taxon>Metakinetoplastina</taxon>
        <taxon>Trypanosomatida</taxon>
        <taxon>Trypanosomatidae</taxon>
        <taxon>Trypanosoma</taxon>
        <taxon>Nannomonas</taxon>
    </lineage>
</organism>
<dbReference type="Proteomes" id="UP000000702">
    <property type="component" value="Unassembled WGS sequence"/>
</dbReference>
<evidence type="ECO:0000313" key="3">
    <source>
        <dbReference type="Proteomes" id="UP000000702"/>
    </source>
</evidence>
<evidence type="ECO:0000313" key="2">
    <source>
        <dbReference type="EMBL" id="CCD11952.1"/>
    </source>
</evidence>
<reference evidence="3" key="1">
    <citation type="submission" date="2011-07" db="EMBL/GenBank/DDBJ databases">
        <title>Divergent evolution of antigenic variation in African trypanosomes.</title>
        <authorList>
            <person name="Jackson A.P."/>
            <person name="Berry A."/>
            <person name="Allison H.C."/>
            <person name="Burton P."/>
            <person name="Anderson J."/>
            <person name="Aslett M."/>
            <person name="Brown R."/>
            <person name="Corton N."/>
            <person name="Harris D."/>
            <person name="Hauser H."/>
            <person name="Gamble J."/>
            <person name="Gilderthorp R."/>
            <person name="McQuillan J."/>
            <person name="Quail M.A."/>
            <person name="Sanders M."/>
            <person name="Van Tonder A."/>
            <person name="Ginger M.L."/>
            <person name="Donelson J.E."/>
            <person name="Field M.C."/>
            <person name="Barry J.D."/>
            <person name="Berriman M."/>
            <person name="Hertz-Fowler C."/>
        </authorList>
    </citation>
    <scope>NUCLEOTIDE SEQUENCE [LARGE SCALE GENOMIC DNA]</scope>
    <source>
        <strain evidence="3">IL3000</strain>
    </source>
</reference>
<dbReference type="VEuPathDB" id="TriTrypDB:TcIL3000_0_28860"/>
<protein>
    <submittedName>
        <fullName evidence="2">WGS project CAEQ00000000 data, annotated contig 1150</fullName>
    </submittedName>
</protein>
<name>F9W464_TRYCI</name>
<feature type="region of interest" description="Disordered" evidence="1">
    <location>
        <begin position="1"/>
        <end position="33"/>
    </location>
</feature>
<reference evidence="2 3" key="2">
    <citation type="journal article" date="2012" name="Proc. Natl. Acad. Sci. U.S.A.">
        <title>Antigenic diversity is generated by distinct evolutionary mechanisms in African trypanosome species.</title>
        <authorList>
            <person name="Jackson A.P."/>
            <person name="Berry A."/>
            <person name="Aslett M."/>
            <person name="Allison H.C."/>
            <person name="Burton P."/>
            <person name="Vavrova-Anderson J."/>
            <person name="Brown R."/>
            <person name="Browne H."/>
            <person name="Corton N."/>
            <person name="Hauser H."/>
            <person name="Gamble J."/>
            <person name="Gilderthorp R."/>
            <person name="Marcello L."/>
            <person name="McQuillan J."/>
            <person name="Otto T.D."/>
            <person name="Quail M.A."/>
            <person name="Sanders M.J."/>
            <person name="van Tonder A."/>
            <person name="Ginger M.L."/>
            <person name="Field M.C."/>
            <person name="Barry J.D."/>
            <person name="Hertz-Fowler C."/>
            <person name="Berriman M."/>
        </authorList>
    </citation>
    <scope>NUCLEOTIDE SEQUENCE [LARGE SCALE GENOMIC DNA]</scope>
    <source>
        <strain evidence="2 3">IL3000</strain>
    </source>
</reference>
<dbReference type="EMBL" id="CAEQ01000519">
    <property type="protein sequence ID" value="CCD11952.1"/>
    <property type="molecule type" value="Genomic_DNA"/>
</dbReference>
<dbReference type="AlphaFoldDB" id="F9W464"/>
<evidence type="ECO:0000256" key="1">
    <source>
        <dbReference type="SAM" id="MobiDB-lite"/>
    </source>
</evidence>
<feature type="compositionally biased region" description="Polar residues" evidence="1">
    <location>
        <begin position="16"/>
        <end position="27"/>
    </location>
</feature>